<protein>
    <recommendedName>
        <fullName evidence="3">Fido domain-containing protein</fullName>
    </recommendedName>
</protein>
<name>A0A1B8GTP5_9PEZI</name>
<keyword evidence="2" id="KW-0067">ATP-binding</keyword>
<dbReference type="Gene3D" id="1.10.3290.10">
    <property type="entry name" value="Fido-like domain"/>
    <property type="match status" value="1"/>
</dbReference>
<evidence type="ECO:0000313" key="4">
    <source>
        <dbReference type="EMBL" id="OBT99180.1"/>
    </source>
</evidence>
<dbReference type="EMBL" id="KV460213">
    <property type="protein sequence ID" value="OBT99180.1"/>
    <property type="molecule type" value="Genomic_DNA"/>
</dbReference>
<dbReference type="PANTHER" id="PTHR13504">
    <property type="entry name" value="FIDO DOMAIN-CONTAINING PROTEIN DDB_G0283145"/>
    <property type="match status" value="1"/>
</dbReference>
<sequence>MSLSELLRGTLCKKFPCGTGDSPLKMKMCSEYDYYSLSKIDKDPDDLFEKTRSFFEEVQEMMGSENLSQARKTAYEEHSIAIMAAIIFGSNMIEKTGSSENITQKLCKDIFTGVPVASEIPLTHPDCLAMLTHILRQDLPPTHKSINRSRIEVTQHAAAWTYLVTSLLSGPLTETHLLTAHLILCADLPLNDHTPYAGLCRLVGVYAGLNPFPPPASIPSLIRTLVYDYNAAIDLAKTAGFLDPFALAAEFGHRFVNIHPFIDGNGRVCRLLMNAILFCYAGIVVPLGETEEGRDAYLGVAIRASEGESVREEGGKKAWAELSSLLILEACGRFETLRERLRTVA</sequence>
<evidence type="ECO:0000256" key="1">
    <source>
        <dbReference type="PIRSR" id="PIRSR640198-1"/>
    </source>
</evidence>
<dbReference type="PROSITE" id="PS51459">
    <property type="entry name" value="FIDO"/>
    <property type="match status" value="1"/>
</dbReference>
<dbReference type="InterPro" id="IPR036597">
    <property type="entry name" value="Fido-like_dom_sf"/>
</dbReference>
<reference evidence="4 5" key="1">
    <citation type="submission" date="2016-03" db="EMBL/GenBank/DDBJ databases">
        <title>Comparative genomics of Pseudogymnoascus destructans, the fungus causing white-nose syndrome of bats.</title>
        <authorList>
            <person name="Palmer J.M."/>
            <person name="Drees K.P."/>
            <person name="Foster J.T."/>
            <person name="Lindner D.L."/>
        </authorList>
    </citation>
    <scope>NUCLEOTIDE SEQUENCE [LARGE SCALE GENOMIC DNA]</scope>
    <source>
        <strain evidence="4 5">UAMH 10579</strain>
    </source>
</reference>
<dbReference type="OrthoDB" id="439046at2759"/>
<keyword evidence="5" id="KW-1185">Reference proteome</keyword>
<evidence type="ECO:0000313" key="5">
    <source>
        <dbReference type="Proteomes" id="UP000091956"/>
    </source>
</evidence>
<keyword evidence="2" id="KW-0547">Nucleotide-binding</keyword>
<dbReference type="InterPro" id="IPR040198">
    <property type="entry name" value="Fido_containing"/>
</dbReference>
<gene>
    <name evidence="4" type="ORF">VE01_02645</name>
</gene>
<dbReference type="InterPro" id="IPR003812">
    <property type="entry name" value="Fido"/>
</dbReference>
<reference evidence="5" key="2">
    <citation type="journal article" date="2018" name="Nat. Commun.">
        <title>Extreme sensitivity to ultraviolet light in the fungal pathogen causing white-nose syndrome of bats.</title>
        <authorList>
            <person name="Palmer J.M."/>
            <person name="Drees K.P."/>
            <person name="Foster J.T."/>
            <person name="Lindner D.L."/>
        </authorList>
    </citation>
    <scope>NUCLEOTIDE SEQUENCE [LARGE SCALE GENOMIC DNA]</scope>
    <source>
        <strain evidence="5">UAMH 10579</strain>
    </source>
</reference>
<dbReference type="AlphaFoldDB" id="A0A1B8GTP5"/>
<accession>A0A1B8GTP5</accession>
<evidence type="ECO:0000259" key="3">
    <source>
        <dbReference type="PROSITE" id="PS51459"/>
    </source>
</evidence>
<proteinExistence type="predicted"/>
<feature type="binding site" evidence="2">
    <location>
        <begin position="263"/>
        <end position="270"/>
    </location>
    <ligand>
        <name>ATP</name>
        <dbReference type="ChEBI" id="CHEBI:30616"/>
    </ligand>
</feature>
<dbReference type="Proteomes" id="UP000091956">
    <property type="component" value="Unassembled WGS sequence"/>
</dbReference>
<dbReference type="GO" id="GO:0005524">
    <property type="term" value="F:ATP binding"/>
    <property type="evidence" value="ECO:0007669"/>
    <property type="project" value="UniProtKB-KW"/>
</dbReference>
<evidence type="ECO:0000256" key="2">
    <source>
        <dbReference type="PIRSR" id="PIRSR640198-2"/>
    </source>
</evidence>
<organism evidence="4 5">
    <name type="scientific">Pseudogymnoascus verrucosus</name>
    <dbReference type="NCBI Taxonomy" id="342668"/>
    <lineage>
        <taxon>Eukaryota</taxon>
        <taxon>Fungi</taxon>
        <taxon>Dikarya</taxon>
        <taxon>Ascomycota</taxon>
        <taxon>Pezizomycotina</taxon>
        <taxon>Leotiomycetes</taxon>
        <taxon>Thelebolales</taxon>
        <taxon>Thelebolaceae</taxon>
        <taxon>Pseudogymnoascus</taxon>
    </lineage>
</organism>
<dbReference type="SUPFAM" id="SSF140931">
    <property type="entry name" value="Fic-like"/>
    <property type="match status" value="1"/>
</dbReference>
<dbReference type="Pfam" id="PF02661">
    <property type="entry name" value="Fic"/>
    <property type="match status" value="1"/>
</dbReference>
<feature type="active site" evidence="1">
    <location>
        <position position="259"/>
    </location>
</feature>
<dbReference type="GeneID" id="28836031"/>
<dbReference type="RefSeq" id="XP_018132913.1">
    <property type="nucleotide sequence ID" value="XM_018272153.2"/>
</dbReference>
<feature type="domain" description="Fido" evidence="3">
    <location>
        <begin position="172"/>
        <end position="328"/>
    </location>
</feature>
<dbReference type="PANTHER" id="PTHR13504:SF38">
    <property type="entry name" value="FIDO DOMAIN-CONTAINING PROTEIN"/>
    <property type="match status" value="1"/>
</dbReference>